<name>A0ABV3NAN6_9ACTO</name>
<evidence type="ECO:0000313" key="2">
    <source>
        <dbReference type="Proteomes" id="UP001555100"/>
    </source>
</evidence>
<sequence length="105" mass="11703">MGLFAKKNSYGSASQRRAKKETIAHLSQFVASRAGVAAYYEAESTHNPSALVLVAMDGEWTRRKIPSLADAVDVAQDLGIELYEVTRSGYPRAMREWSAKRAQRR</sequence>
<proteinExistence type="predicted"/>
<gene>
    <name evidence="1" type="ORF">V3M73_03730</name>
</gene>
<dbReference type="EMBL" id="JBAGNM010000002">
    <property type="protein sequence ID" value="MEW6954133.1"/>
    <property type="molecule type" value="Genomic_DNA"/>
</dbReference>
<dbReference type="Proteomes" id="UP001555100">
    <property type="component" value="Unassembled WGS sequence"/>
</dbReference>
<comment type="caution">
    <text evidence="1">The sequence shown here is derived from an EMBL/GenBank/DDBJ whole genome shotgun (WGS) entry which is preliminary data.</text>
</comment>
<protein>
    <submittedName>
        <fullName evidence="1">Oxidoreductase</fullName>
    </submittedName>
</protein>
<keyword evidence="2" id="KW-1185">Reference proteome</keyword>
<dbReference type="RefSeq" id="WP_108250792.1">
    <property type="nucleotide sequence ID" value="NZ_CP028833.1"/>
</dbReference>
<evidence type="ECO:0000313" key="1">
    <source>
        <dbReference type="EMBL" id="MEW6954133.1"/>
    </source>
</evidence>
<organism evidence="1 2">
    <name type="scientific">Trueperella pyogenes</name>
    <dbReference type="NCBI Taxonomy" id="1661"/>
    <lineage>
        <taxon>Bacteria</taxon>
        <taxon>Bacillati</taxon>
        <taxon>Actinomycetota</taxon>
        <taxon>Actinomycetes</taxon>
        <taxon>Actinomycetales</taxon>
        <taxon>Actinomycetaceae</taxon>
        <taxon>Trueperella</taxon>
    </lineage>
</organism>
<reference evidence="1 2" key="1">
    <citation type="submission" date="2024-01" db="EMBL/GenBank/DDBJ databases">
        <title>Genomic analysis and antimicrobial resistance profiles of Trueperella pyogenes isolated from domestic and wild animals.</title>
        <authorList>
            <person name="Magossi G."/>
            <person name="Gzyl K.E."/>
            <person name="Holman D.B."/>
            <person name="Amat S."/>
        </authorList>
    </citation>
    <scope>NUCLEOTIDE SEQUENCE [LARGE SCALE GENOMIC DNA]</scope>
    <source>
        <strain evidence="1 2">1494</strain>
    </source>
</reference>
<accession>A0ABV3NAN6</accession>